<dbReference type="PANTHER" id="PTHR11505">
    <property type="entry name" value="L1 TRANSPOSABLE ELEMENT-RELATED"/>
    <property type="match status" value="1"/>
</dbReference>
<keyword evidence="3" id="KW-1185">Reference proteome</keyword>
<dbReference type="Gene3D" id="3.30.70.1820">
    <property type="entry name" value="L1 transposable element, RRM domain"/>
    <property type="match status" value="1"/>
</dbReference>
<dbReference type="AlphaFoldDB" id="A0AAV7UMR9"/>
<evidence type="ECO:0000313" key="3">
    <source>
        <dbReference type="Proteomes" id="UP001066276"/>
    </source>
</evidence>
<proteinExistence type="predicted"/>
<name>A0AAV7UMR9_PLEWA</name>
<comment type="caution">
    <text evidence="2">The sequence shown here is derived from an EMBL/GenBank/DDBJ whole genome shotgun (WGS) entry which is preliminary data.</text>
</comment>
<dbReference type="Gene3D" id="1.20.5.340">
    <property type="match status" value="1"/>
</dbReference>
<feature type="coiled-coil region" evidence="1">
    <location>
        <begin position="171"/>
        <end position="233"/>
    </location>
</feature>
<dbReference type="EMBL" id="JANPWB010000005">
    <property type="protein sequence ID" value="KAJ1189038.1"/>
    <property type="molecule type" value="Genomic_DNA"/>
</dbReference>
<evidence type="ECO:0000256" key="1">
    <source>
        <dbReference type="SAM" id="Coils"/>
    </source>
</evidence>
<keyword evidence="1" id="KW-0175">Coiled coil</keyword>
<organism evidence="2 3">
    <name type="scientific">Pleurodeles waltl</name>
    <name type="common">Iberian ribbed newt</name>
    <dbReference type="NCBI Taxonomy" id="8319"/>
    <lineage>
        <taxon>Eukaryota</taxon>
        <taxon>Metazoa</taxon>
        <taxon>Chordata</taxon>
        <taxon>Craniata</taxon>
        <taxon>Vertebrata</taxon>
        <taxon>Euteleostomi</taxon>
        <taxon>Amphibia</taxon>
        <taxon>Batrachia</taxon>
        <taxon>Caudata</taxon>
        <taxon>Salamandroidea</taxon>
        <taxon>Salamandridae</taxon>
        <taxon>Pleurodelinae</taxon>
        <taxon>Pleurodeles</taxon>
    </lineage>
</organism>
<gene>
    <name evidence="2" type="ORF">NDU88_005790</name>
</gene>
<sequence>MTTSQESFNELPRPSLRNRSAISYQRTELGTAQAKSRVQLDLGMLLMTHNNAEGTLKAPEMEGDKEVDQEEAISSAGAGATDSVIISNMTLDLVGESSSPSMPDLILSNTSTSEYACVLPCTPSPSPSNTQFNMQGAWYLSNGGMGEAGIRGAASIKLSQEVAHKETKDQLSQLNTHLTRLSTRLTQVEQRVSDFEDAGSQAESTIPQIQSELEDLQFKLDEMENRSRRSNLRFVRVPEEMEEASSITKVVSDLICNCILPESAKTVADLSIMRAHRVPFTRSANLKHTHTILVNFGDYRIKEQILSQAIKKKNFKSGDTFSFHVFSDMSIIAAHQRREFVTLIDDFKGLGAPAGIVQLSKHKVLHK</sequence>
<accession>A0AAV7UMR9</accession>
<reference evidence="2" key="1">
    <citation type="journal article" date="2022" name="bioRxiv">
        <title>Sequencing and chromosome-scale assembly of the giantPleurodeles waltlgenome.</title>
        <authorList>
            <person name="Brown T."/>
            <person name="Elewa A."/>
            <person name="Iarovenko S."/>
            <person name="Subramanian E."/>
            <person name="Araus A.J."/>
            <person name="Petzold A."/>
            <person name="Susuki M."/>
            <person name="Suzuki K.-i.T."/>
            <person name="Hayashi T."/>
            <person name="Toyoda A."/>
            <person name="Oliveira C."/>
            <person name="Osipova E."/>
            <person name="Leigh N.D."/>
            <person name="Simon A."/>
            <person name="Yun M.H."/>
        </authorList>
    </citation>
    <scope>NUCLEOTIDE SEQUENCE</scope>
    <source>
        <strain evidence="2">20211129_DDA</strain>
        <tissue evidence="2">Liver</tissue>
    </source>
</reference>
<dbReference type="Proteomes" id="UP001066276">
    <property type="component" value="Chromosome 3_1"/>
</dbReference>
<dbReference type="InterPro" id="IPR004244">
    <property type="entry name" value="Transposase_22"/>
</dbReference>
<protein>
    <submittedName>
        <fullName evidence="2">Uncharacterized protein</fullName>
    </submittedName>
</protein>
<evidence type="ECO:0000313" key="2">
    <source>
        <dbReference type="EMBL" id="KAJ1189038.1"/>
    </source>
</evidence>